<evidence type="ECO:0000259" key="3">
    <source>
        <dbReference type="PROSITE" id="PS50977"/>
    </source>
</evidence>
<keyword evidence="1 2" id="KW-0238">DNA-binding</keyword>
<evidence type="ECO:0000313" key="4">
    <source>
        <dbReference type="EMBL" id="MFC4411684.1"/>
    </source>
</evidence>
<feature type="DNA-binding region" description="H-T-H motif" evidence="2">
    <location>
        <begin position="34"/>
        <end position="53"/>
    </location>
</feature>
<dbReference type="InterPro" id="IPR009057">
    <property type="entry name" value="Homeodomain-like_sf"/>
</dbReference>
<dbReference type="Pfam" id="PF14278">
    <property type="entry name" value="TetR_C_8"/>
    <property type="match status" value="1"/>
</dbReference>
<dbReference type="PROSITE" id="PS50977">
    <property type="entry name" value="HTH_TETR_2"/>
    <property type="match status" value="1"/>
</dbReference>
<evidence type="ECO:0000256" key="2">
    <source>
        <dbReference type="PROSITE-ProRule" id="PRU00335"/>
    </source>
</evidence>
<reference evidence="5" key="1">
    <citation type="journal article" date="2019" name="Int. J. Syst. Evol. Microbiol.">
        <title>The Global Catalogue of Microorganisms (GCM) 10K type strain sequencing project: providing services to taxonomists for standard genome sequencing and annotation.</title>
        <authorList>
            <consortium name="The Broad Institute Genomics Platform"/>
            <consortium name="The Broad Institute Genome Sequencing Center for Infectious Disease"/>
            <person name="Wu L."/>
            <person name="Ma J."/>
        </authorList>
    </citation>
    <scope>NUCLEOTIDE SEQUENCE [LARGE SCALE GENOMIC DNA]</scope>
    <source>
        <strain evidence="5">CCUG 59778</strain>
    </source>
</reference>
<dbReference type="Pfam" id="PF00440">
    <property type="entry name" value="TetR_N"/>
    <property type="match status" value="1"/>
</dbReference>
<dbReference type="InterPro" id="IPR001647">
    <property type="entry name" value="HTH_TetR"/>
</dbReference>
<dbReference type="Proteomes" id="UP001595817">
    <property type="component" value="Unassembled WGS sequence"/>
</dbReference>
<proteinExistence type="predicted"/>
<dbReference type="InterPro" id="IPR039532">
    <property type="entry name" value="TetR_C_Firmicutes"/>
</dbReference>
<feature type="domain" description="HTH tetR-type" evidence="3">
    <location>
        <begin position="11"/>
        <end position="71"/>
    </location>
</feature>
<comment type="caution">
    <text evidence="4">The sequence shown here is derived from an EMBL/GenBank/DDBJ whole genome shotgun (WGS) entry which is preliminary data.</text>
</comment>
<organism evidence="4 5">
    <name type="scientific">Chungangia koreensis</name>
    <dbReference type="NCBI Taxonomy" id="752657"/>
    <lineage>
        <taxon>Bacteria</taxon>
        <taxon>Bacillati</taxon>
        <taxon>Bacillota</taxon>
        <taxon>Bacilli</taxon>
        <taxon>Lactobacillales</taxon>
        <taxon>Chungangia</taxon>
    </lineage>
</organism>
<dbReference type="PANTHER" id="PTHR43479:SF7">
    <property type="entry name" value="TETR-FAMILY TRANSCRIPTIONAL REGULATOR"/>
    <property type="match status" value="1"/>
</dbReference>
<keyword evidence="5" id="KW-1185">Reference proteome</keyword>
<evidence type="ECO:0000313" key="5">
    <source>
        <dbReference type="Proteomes" id="UP001595817"/>
    </source>
</evidence>
<protein>
    <submittedName>
        <fullName evidence="4">TetR/AcrR family transcriptional regulator</fullName>
    </submittedName>
</protein>
<gene>
    <name evidence="4" type="ORF">ACFOZY_14930</name>
</gene>
<dbReference type="SUPFAM" id="SSF46689">
    <property type="entry name" value="Homeodomain-like"/>
    <property type="match status" value="1"/>
</dbReference>
<dbReference type="RefSeq" id="WP_378156916.1">
    <property type="nucleotide sequence ID" value="NZ_JBHSEC010000022.1"/>
</dbReference>
<name>A0ABV8X9J0_9LACT</name>
<sequence length="207" mass="25062">MSIQHPDKRVRRTKEKFREVLLSLMEEKGFDEITITEIVKAADFNRGTFYAHYEQKKDLLEEIIEEMFEKMMEAYRKPYRNLTMIDFDKISSSSIILFDHFLENKRFYKLMLNPNTNFNFHEKLIRKLNELFREDFEFIVTDNDYIDVQLFSTYRIHGIIGLILEWVENDFTKSSTYMSEQLIQILKFSTSKVYIKKKKGKRNQLTD</sequence>
<dbReference type="PANTHER" id="PTHR43479">
    <property type="entry name" value="ACREF/ENVCD OPERON REPRESSOR-RELATED"/>
    <property type="match status" value="1"/>
</dbReference>
<accession>A0ABV8X9J0</accession>
<evidence type="ECO:0000256" key="1">
    <source>
        <dbReference type="ARBA" id="ARBA00023125"/>
    </source>
</evidence>
<dbReference type="EMBL" id="JBHSEC010000022">
    <property type="protein sequence ID" value="MFC4411684.1"/>
    <property type="molecule type" value="Genomic_DNA"/>
</dbReference>
<dbReference type="Gene3D" id="1.10.357.10">
    <property type="entry name" value="Tetracycline Repressor, domain 2"/>
    <property type="match status" value="1"/>
</dbReference>
<dbReference type="InterPro" id="IPR050624">
    <property type="entry name" value="HTH-type_Tx_Regulator"/>
</dbReference>